<dbReference type="Pfam" id="PF03466">
    <property type="entry name" value="LysR_substrate"/>
    <property type="match status" value="1"/>
</dbReference>
<dbReference type="PROSITE" id="PS50931">
    <property type="entry name" value="HTH_LYSR"/>
    <property type="match status" value="1"/>
</dbReference>
<comment type="caution">
    <text evidence="6">The sequence shown here is derived from an EMBL/GenBank/DDBJ whole genome shotgun (WGS) entry which is preliminary data.</text>
</comment>
<keyword evidence="4" id="KW-0804">Transcription</keyword>
<dbReference type="InterPro" id="IPR036390">
    <property type="entry name" value="WH_DNA-bd_sf"/>
</dbReference>
<dbReference type="EMBL" id="JACHGR010000010">
    <property type="protein sequence ID" value="MBB6056884.1"/>
    <property type="molecule type" value="Genomic_DNA"/>
</dbReference>
<dbReference type="AlphaFoldDB" id="A0A841GCK3"/>
<dbReference type="FunFam" id="1.10.10.10:FF:000001">
    <property type="entry name" value="LysR family transcriptional regulator"/>
    <property type="match status" value="1"/>
</dbReference>
<dbReference type="SUPFAM" id="SSF53850">
    <property type="entry name" value="Periplasmic binding protein-like II"/>
    <property type="match status" value="1"/>
</dbReference>
<dbReference type="Proteomes" id="UP000585721">
    <property type="component" value="Unassembled WGS sequence"/>
</dbReference>
<dbReference type="PANTHER" id="PTHR30126">
    <property type="entry name" value="HTH-TYPE TRANSCRIPTIONAL REGULATOR"/>
    <property type="match status" value="1"/>
</dbReference>
<proteinExistence type="inferred from homology"/>
<comment type="similarity">
    <text evidence="1">Belongs to the LysR transcriptional regulatory family.</text>
</comment>
<keyword evidence="7" id="KW-1185">Reference proteome</keyword>
<evidence type="ECO:0000256" key="1">
    <source>
        <dbReference type="ARBA" id="ARBA00009437"/>
    </source>
</evidence>
<organism evidence="6 7">
    <name type="scientific">Tolumonas osonensis</name>
    <dbReference type="NCBI Taxonomy" id="675874"/>
    <lineage>
        <taxon>Bacteria</taxon>
        <taxon>Pseudomonadati</taxon>
        <taxon>Pseudomonadota</taxon>
        <taxon>Gammaproteobacteria</taxon>
        <taxon>Aeromonadales</taxon>
        <taxon>Aeromonadaceae</taxon>
        <taxon>Tolumonas</taxon>
    </lineage>
</organism>
<dbReference type="RefSeq" id="WP_188027600.1">
    <property type="nucleotide sequence ID" value="NZ_JACHGR010000010.1"/>
</dbReference>
<dbReference type="GO" id="GO:0003700">
    <property type="term" value="F:DNA-binding transcription factor activity"/>
    <property type="evidence" value="ECO:0007669"/>
    <property type="project" value="InterPro"/>
</dbReference>
<dbReference type="GO" id="GO:0000976">
    <property type="term" value="F:transcription cis-regulatory region binding"/>
    <property type="evidence" value="ECO:0007669"/>
    <property type="project" value="TreeGrafter"/>
</dbReference>
<dbReference type="InterPro" id="IPR005119">
    <property type="entry name" value="LysR_subst-bd"/>
</dbReference>
<dbReference type="InterPro" id="IPR000847">
    <property type="entry name" value="LysR_HTH_N"/>
</dbReference>
<evidence type="ECO:0000256" key="2">
    <source>
        <dbReference type="ARBA" id="ARBA00023015"/>
    </source>
</evidence>
<evidence type="ECO:0000313" key="6">
    <source>
        <dbReference type="EMBL" id="MBB6056884.1"/>
    </source>
</evidence>
<evidence type="ECO:0000256" key="4">
    <source>
        <dbReference type="ARBA" id="ARBA00023163"/>
    </source>
</evidence>
<dbReference type="InterPro" id="IPR037404">
    <property type="entry name" value="IlvY_PBP2"/>
</dbReference>
<sequence>MDFRTLSLFAHLARTLHFANTANQMAVSPSTLSRTMQRLEQETGCALFERDNRSVVLTAEGRRLLASAERWLQEWHELRDDLRHPREALQGRIRVFCSVTASYFLLPEVLGRFRHRYPQLELKLETGDAALAVDKVLQEETDIAIAARPDALPARLQYCLLQRVPLVFIAPRTSTNVSQWLKDGEPDWAQVPLIVSQQGLARKRCDQWFRNKGISPNIYAEVAGNEAIVSMVTLDCGIGLVPEAVIEHSTLGSQVRVIQPVPALKPFEVGFCVLKRRLEEPLIQAFWQMVQQ</sequence>
<reference evidence="6 7" key="1">
    <citation type="submission" date="2020-08" db="EMBL/GenBank/DDBJ databases">
        <title>Genomic Encyclopedia of Type Strains, Phase IV (KMG-IV): sequencing the most valuable type-strain genomes for metagenomic binning, comparative biology and taxonomic classification.</title>
        <authorList>
            <person name="Goeker M."/>
        </authorList>
    </citation>
    <scope>NUCLEOTIDE SEQUENCE [LARGE SCALE GENOMIC DNA]</scope>
    <source>
        <strain evidence="6 7">DSM 22975</strain>
    </source>
</reference>
<dbReference type="CDD" id="cd08430">
    <property type="entry name" value="PBP2_IlvY"/>
    <property type="match status" value="1"/>
</dbReference>
<protein>
    <submittedName>
        <fullName evidence="6">LysR family positive regulator for ilvC</fullName>
    </submittedName>
</protein>
<dbReference type="InterPro" id="IPR036388">
    <property type="entry name" value="WH-like_DNA-bd_sf"/>
</dbReference>
<evidence type="ECO:0000256" key="3">
    <source>
        <dbReference type="ARBA" id="ARBA00023125"/>
    </source>
</evidence>
<keyword evidence="2" id="KW-0805">Transcription regulation</keyword>
<evidence type="ECO:0000259" key="5">
    <source>
        <dbReference type="PROSITE" id="PS50931"/>
    </source>
</evidence>
<name>A0A841GCK3_9GAMM</name>
<dbReference type="NCBIfam" id="NF008722">
    <property type="entry name" value="PRK11716.1"/>
    <property type="match status" value="1"/>
</dbReference>
<dbReference type="SUPFAM" id="SSF46785">
    <property type="entry name" value="Winged helix' DNA-binding domain"/>
    <property type="match status" value="1"/>
</dbReference>
<keyword evidence="3" id="KW-0238">DNA-binding</keyword>
<dbReference type="Gene3D" id="3.40.190.290">
    <property type="match status" value="1"/>
</dbReference>
<dbReference type="PANTHER" id="PTHR30126:SF81">
    <property type="entry name" value="HTH-TYPE TRANSCRIPTIONAL REGULATOR ILVY"/>
    <property type="match status" value="1"/>
</dbReference>
<dbReference type="Pfam" id="PF00126">
    <property type="entry name" value="HTH_1"/>
    <property type="match status" value="1"/>
</dbReference>
<gene>
    <name evidence="6" type="ORF">HNR75_002831</name>
</gene>
<evidence type="ECO:0000313" key="7">
    <source>
        <dbReference type="Proteomes" id="UP000585721"/>
    </source>
</evidence>
<dbReference type="Gene3D" id="1.10.10.10">
    <property type="entry name" value="Winged helix-like DNA-binding domain superfamily/Winged helix DNA-binding domain"/>
    <property type="match status" value="1"/>
</dbReference>
<accession>A0A841GCK3</accession>
<feature type="domain" description="HTH lysR-type" evidence="5">
    <location>
        <begin position="1"/>
        <end position="58"/>
    </location>
</feature>